<dbReference type="InterPro" id="IPR050809">
    <property type="entry name" value="UgpAE/MalFG_permease"/>
</dbReference>
<evidence type="ECO:0000256" key="7">
    <source>
        <dbReference type="RuleBase" id="RU363032"/>
    </source>
</evidence>
<evidence type="ECO:0000256" key="6">
    <source>
        <dbReference type="ARBA" id="ARBA00023136"/>
    </source>
</evidence>
<dbReference type="Proteomes" id="UP000264002">
    <property type="component" value="Unassembled WGS sequence"/>
</dbReference>
<comment type="subcellular location">
    <subcellularLocation>
        <location evidence="1 7">Cell membrane</location>
        <topology evidence="1 7">Multi-pass membrane protein</topology>
    </subcellularLocation>
</comment>
<feature type="transmembrane region" description="Helical" evidence="7">
    <location>
        <begin position="75"/>
        <end position="95"/>
    </location>
</feature>
<evidence type="ECO:0000259" key="8">
    <source>
        <dbReference type="PROSITE" id="PS50928"/>
    </source>
</evidence>
<feature type="domain" description="ABC transmembrane type-1" evidence="8">
    <location>
        <begin position="69"/>
        <end position="291"/>
    </location>
</feature>
<keyword evidence="6 7" id="KW-0472">Membrane</keyword>
<reference evidence="9 10" key="2">
    <citation type="submission" date="2018-09" db="EMBL/GenBank/DDBJ databases">
        <title>Genome of Sphaerochaeta halotolerans strain 4-11.</title>
        <authorList>
            <person name="Nazina T.N."/>
            <person name="Sokolova D.S."/>
        </authorList>
    </citation>
    <scope>NUCLEOTIDE SEQUENCE [LARGE SCALE GENOMIC DNA]</scope>
    <source>
        <strain evidence="9 10">4-11</strain>
    </source>
</reference>
<sequence>MKKNRTMIIIFLTPAMICYLLVFLYPSIRTTIMSFFAVESVSDPISTWSFNGLENYRTLFNTAIFRQSMRNIASIWLVGGIGVMVTALFFAVSLTNGMKFSKFFRSVIYLPNVVSAIAMGTMWINYVYNSSYGLLHDIFATLGMTTLSETLWTGPDKLFWSMLVAYSFGMVGYHMLIFMASIEQIPKDYMEAAQIEGANVFQRFFHITLPFLRGCFRTNIVMWTVFTVAFFVWGQLFSPVNLSNATVAPMNYMYEIVFGSSASTTTVRDSGAGAAVGVIMMIIVIIAFSATNLIVKNDDVEL</sequence>
<keyword evidence="10" id="KW-1185">Reference proteome</keyword>
<reference evidence="10" key="1">
    <citation type="submission" date="2018-08" db="EMBL/GenBank/DDBJ databases">
        <authorList>
            <person name="Grouzdev D.S."/>
            <person name="Krutkina M.S."/>
        </authorList>
    </citation>
    <scope>NUCLEOTIDE SEQUENCE [LARGE SCALE GENOMIC DNA]</scope>
    <source>
        <strain evidence="10">4-11</strain>
    </source>
</reference>
<organism evidence="9 10">
    <name type="scientific">Sphaerochaeta halotolerans</name>
    <dbReference type="NCBI Taxonomy" id="2293840"/>
    <lineage>
        <taxon>Bacteria</taxon>
        <taxon>Pseudomonadati</taxon>
        <taxon>Spirochaetota</taxon>
        <taxon>Spirochaetia</taxon>
        <taxon>Spirochaetales</taxon>
        <taxon>Sphaerochaetaceae</taxon>
        <taxon>Sphaerochaeta</taxon>
    </lineage>
</organism>
<dbReference type="PANTHER" id="PTHR43227:SF7">
    <property type="entry name" value="ARABINOOLIGOSACCHARIDES TRANSPORT SYSTEM PERMEASE PROTEIN ARAP"/>
    <property type="match status" value="1"/>
</dbReference>
<dbReference type="RefSeq" id="WP_117329556.1">
    <property type="nucleotide sequence ID" value="NZ_QUWK01000003.1"/>
</dbReference>
<dbReference type="InterPro" id="IPR000515">
    <property type="entry name" value="MetI-like"/>
</dbReference>
<dbReference type="EMBL" id="QUWK01000003">
    <property type="protein sequence ID" value="RFU95608.1"/>
    <property type="molecule type" value="Genomic_DNA"/>
</dbReference>
<gene>
    <name evidence="9" type="ORF">DYP60_03795</name>
</gene>
<proteinExistence type="inferred from homology"/>
<feature type="transmembrane region" description="Helical" evidence="7">
    <location>
        <begin position="7"/>
        <end position="28"/>
    </location>
</feature>
<feature type="transmembrane region" description="Helical" evidence="7">
    <location>
        <begin position="158"/>
        <end position="180"/>
    </location>
</feature>
<name>A0A372MJQ4_9SPIR</name>
<dbReference type="GO" id="GO:0005886">
    <property type="term" value="C:plasma membrane"/>
    <property type="evidence" value="ECO:0007669"/>
    <property type="project" value="UniProtKB-SubCell"/>
</dbReference>
<evidence type="ECO:0000313" key="10">
    <source>
        <dbReference type="Proteomes" id="UP000264002"/>
    </source>
</evidence>
<evidence type="ECO:0000256" key="3">
    <source>
        <dbReference type="ARBA" id="ARBA00022475"/>
    </source>
</evidence>
<keyword evidence="2 7" id="KW-0813">Transport</keyword>
<dbReference type="InterPro" id="IPR035906">
    <property type="entry name" value="MetI-like_sf"/>
</dbReference>
<feature type="transmembrane region" description="Helical" evidence="7">
    <location>
        <begin position="107"/>
        <end position="128"/>
    </location>
</feature>
<evidence type="ECO:0000256" key="4">
    <source>
        <dbReference type="ARBA" id="ARBA00022692"/>
    </source>
</evidence>
<evidence type="ECO:0000256" key="2">
    <source>
        <dbReference type="ARBA" id="ARBA00022448"/>
    </source>
</evidence>
<dbReference type="AlphaFoldDB" id="A0A372MJQ4"/>
<dbReference type="Pfam" id="PF00528">
    <property type="entry name" value="BPD_transp_1"/>
    <property type="match status" value="1"/>
</dbReference>
<evidence type="ECO:0000256" key="1">
    <source>
        <dbReference type="ARBA" id="ARBA00004651"/>
    </source>
</evidence>
<dbReference type="GO" id="GO:0055085">
    <property type="term" value="P:transmembrane transport"/>
    <property type="evidence" value="ECO:0007669"/>
    <property type="project" value="InterPro"/>
</dbReference>
<dbReference type="PANTHER" id="PTHR43227">
    <property type="entry name" value="BLL4140 PROTEIN"/>
    <property type="match status" value="1"/>
</dbReference>
<comment type="similarity">
    <text evidence="7">Belongs to the binding-protein-dependent transport system permease family.</text>
</comment>
<feature type="transmembrane region" description="Helical" evidence="7">
    <location>
        <begin position="272"/>
        <end position="295"/>
    </location>
</feature>
<keyword evidence="3" id="KW-1003">Cell membrane</keyword>
<accession>A0A372MJQ4</accession>
<keyword evidence="5 7" id="KW-1133">Transmembrane helix</keyword>
<dbReference type="CDD" id="cd06261">
    <property type="entry name" value="TM_PBP2"/>
    <property type="match status" value="1"/>
</dbReference>
<evidence type="ECO:0000256" key="5">
    <source>
        <dbReference type="ARBA" id="ARBA00022989"/>
    </source>
</evidence>
<keyword evidence="4 7" id="KW-0812">Transmembrane</keyword>
<dbReference type="SUPFAM" id="SSF161098">
    <property type="entry name" value="MetI-like"/>
    <property type="match status" value="1"/>
</dbReference>
<feature type="transmembrane region" description="Helical" evidence="7">
    <location>
        <begin position="220"/>
        <end position="237"/>
    </location>
</feature>
<comment type="caution">
    <text evidence="9">The sequence shown here is derived from an EMBL/GenBank/DDBJ whole genome shotgun (WGS) entry which is preliminary data.</text>
</comment>
<dbReference type="Gene3D" id="1.10.3720.10">
    <property type="entry name" value="MetI-like"/>
    <property type="match status" value="1"/>
</dbReference>
<dbReference type="PROSITE" id="PS50928">
    <property type="entry name" value="ABC_TM1"/>
    <property type="match status" value="1"/>
</dbReference>
<protein>
    <submittedName>
        <fullName evidence="9">Sugar ABC transporter permease</fullName>
    </submittedName>
</protein>
<evidence type="ECO:0000313" key="9">
    <source>
        <dbReference type="EMBL" id="RFU95608.1"/>
    </source>
</evidence>